<evidence type="ECO:0000313" key="2">
    <source>
        <dbReference type="EMBL" id="OWY96126.1"/>
    </source>
</evidence>
<keyword evidence="3" id="KW-1185">Reference proteome</keyword>
<proteinExistence type="predicted"/>
<evidence type="ECO:0000259" key="1">
    <source>
        <dbReference type="Pfam" id="PF13843"/>
    </source>
</evidence>
<dbReference type="OrthoDB" id="123591at2759"/>
<gene>
    <name evidence="2" type="ORF">PHMEG_00033690</name>
</gene>
<dbReference type="PANTHER" id="PTHR46599">
    <property type="entry name" value="PIGGYBAC TRANSPOSABLE ELEMENT-DERIVED PROTEIN 4"/>
    <property type="match status" value="1"/>
</dbReference>
<dbReference type="Pfam" id="PF13843">
    <property type="entry name" value="DDE_Tnp_1_7"/>
    <property type="match status" value="1"/>
</dbReference>
<protein>
    <recommendedName>
        <fullName evidence="1">PiggyBac transposable element-derived protein domain-containing protein</fullName>
    </recommendedName>
</protein>
<dbReference type="PANTHER" id="PTHR46599:SF3">
    <property type="entry name" value="PIGGYBAC TRANSPOSABLE ELEMENT-DERIVED PROTEIN 4"/>
    <property type="match status" value="1"/>
</dbReference>
<organism evidence="2 3">
    <name type="scientific">Phytophthora megakarya</name>
    <dbReference type="NCBI Taxonomy" id="4795"/>
    <lineage>
        <taxon>Eukaryota</taxon>
        <taxon>Sar</taxon>
        <taxon>Stramenopiles</taxon>
        <taxon>Oomycota</taxon>
        <taxon>Peronosporomycetes</taxon>
        <taxon>Peronosporales</taxon>
        <taxon>Peronosporaceae</taxon>
        <taxon>Phytophthora</taxon>
    </lineage>
</organism>
<evidence type="ECO:0000313" key="3">
    <source>
        <dbReference type="Proteomes" id="UP000198211"/>
    </source>
</evidence>
<sequence>MKAYFLQHPRMFMSDKPHRYGSKLYFKLMWASRTTSMEVRTQLTSSSAAAVVRNLEAAFTPQSRHKWHAVVIDRYYTSILLPVELLRMKVYVVETIQTNRLRFNQRIKSERLRGRLVRQASLHDIVSLVGPQTGLLSLHRLCHDIERKDKRVGAIQVGRPQAVNDYQNWMRGFSGFLGPWVGERVPNTQRGGQDKKTIAMKRSEWFSVLQNQLLQLKAEVFAGVKATPHPSICKKQRRTPVRLAHALQQSEDWDTVSGDHKHRQRSRKVCALLKKKSYPTTYYYERCSIDNAKGWLCNKINRDYKGAAKTYFEIGHDDFGAGEDIPANLGIRVVLRL</sequence>
<dbReference type="STRING" id="4795.A0A225UUA1"/>
<reference evidence="3" key="1">
    <citation type="submission" date="2017-03" db="EMBL/GenBank/DDBJ databases">
        <title>Phytopthora megakarya and P. palmivora, two closely related causual agents of cacao black pod achieved similar genome size and gene model numbers by different mechanisms.</title>
        <authorList>
            <person name="Ali S."/>
            <person name="Shao J."/>
            <person name="Larry D.J."/>
            <person name="Kronmiller B."/>
            <person name="Shen D."/>
            <person name="Strem M.D."/>
            <person name="Melnick R.L."/>
            <person name="Guiltinan M.J."/>
            <person name="Tyler B.M."/>
            <person name="Meinhardt L.W."/>
            <person name="Bailey B.A."/>
        </authorList>
    </citation>
    <scope>NUCLEOTIDE SEQUENCE [LARGE SCALE GENOMIC DNA]</scope>
    <source>
        <strain evidence="3">zdho120</strain>
    </source>
</reference>
<accession>A0A225UUA1</accession>
<dbReference type="Proteomes" id="UP000198211">
    <property type="component" value="Unassembled WGS sequence"/>
</dbReference>
<name>A0A225UUA1_9STRA</name>
<dbReference type="AlphaFoldDB" id="A0A225UUA1"/>
<dbReference type="InterPro" id="IPR029526">
    <property type="entry name" value="PGBD"/>
</dbReference>
<dbReference type="EMBL" id="NBNE01012053">
    <property type="protein sequence ID" value="OWY96126.1"/>
    <property type="molecule type" value="Genomic_DNA"/>
</dbReference>
<comment type="caution">
    <text evidence="2">The sequence shown here is derived from an EMBL/GenBank/DDBJ whole genome shotgun (WGS) entry which is preliminary data.</text>
</comment>
<feature type="domain" description="PiggyBac transposable element-derived protein" evidence="1">
    <location>
        <begin position="13"/>
        <end position="171"/>
    </location>
</feature>